<feature type="domain" description="XRN2-binding (XTBD)" evidence="2">
    <location>
        <begin position="39"/>
        <end position="130"/>
    </location>
</feature>
<dbReference type="Pfam" id="PF11952">
    <property type="entry name" value="XTBD"/>
    <property type="match status" value="1"/>
</dbReference>
<sequence>GLKTLKLFGASRRFIENNNDFIFIWIGCFVDFMTLALISMAVSNSHLTQEQQRLHDQFIKFFENDAEFRQNPNRLYSLAQTFLNVRFLCCSYDKTLMLKIKSMSDTFMSSVEKEEEFGYANHRKTKLSLDNEPNMKKARQSEVITADRGNAIID</sequence>
<keyword evidence="1" id="KW-1133">Transmembrane helix</keyword>
<keyword evidence="1" id="KW-0812">Transmembrane</keyword>
<evidence type="ECO:0000256" key="1">
    <source>
        <dbReference type="SAM" id="Phobius"/>
    </source>
</evidence>
<evidence type="ECO:0000259" key="2">
    <source>
        <dbReference type="PROSITE" id="PS51827"/>
    </source>
</evidence>
<protein>
    <submittedName>
        <fullName evidence="4">XRN2-binding (XTBD) domain-containing protein</fullName>
    </submittedName>
</protein>
<dbReference type="AlphaFoldDB" id="A0A915IG46"/>
<feature type="transmembrane region" description="Helical" evidence="1">
    <location>
        <begin position="21"/>
        <end position="42"/>
    </location>
</feature>
<dbReference type="PROSITE" id="PS51827">
    <property type="entry name" value="XTBD"/>
    <property type="match status" value="1"/>
</dbReference>
<evidence type="ECO:0000313" key="4">
    <source>
        <dbReference type="WBParaSite" id="nRc.2.0.1.t12774-RA"/>
    </source>
</evidence>
<dbReference type="InterPro" id="IPR021859">
    <property type="entry name" value="XTBD"/>
</dbReference>
<name>A0A915IG46_ROMCU</name>
<keyword evidence="3" id="KW-1185">Reference proteome</keyword>
<keyword evidence="1" id="KW-0472">Membrane</keyword>
<evidence type="ECO:0000313" key="3">
    <source>
        <dbReference type="Proteomes" id="UP000887565"/>
    </source>
</evidence>
<reference evidence="4" key="1">
    <citation type="submission" date="2022-11" db="UniProtKB">
        <authorList>
            <consortium name="WormBaseParasite"/>
        </authorList>
    </citation>
    <scope>IDENTIFICATION</scope>
</reference>
<accession>A0A915IG46</accession>
<proteinExistence type="predicted"/>
<dbReference type="WBParaSite" id="nRc.2.0.1.t12774-RA">
    <property type="protein sequence ID" value="nRc.2.0.1.t12774-RA"/>
    <property type="gene ID" value="nRc.2.0.1.g12774"/>
</dbReference>
<organism evidence="3 4">
    <name type="scientific">Romanomermis culicivorax</name>
    <name type="common">Nematode worm</name>
    <dbReference type="NCBI Taxonomy" id="13658"/>
    <lineage>
        <taxon>Eukaryota</taxon>
        <taxon>Metazoa</taxon>
        <taxon>Ecdysozoa</taxon>
        <taxon>Nematoda</taxon>
        <taxon>Enoplea</taxon>
        <taxon>Dorylaimia</taxon>
        <taxon>Mermithida</taxon>
        <taxon>Mermithoidea</taxon>
        <taxon>Mermithidae</taxon>
        <taxon>Romanomermis</taxon>
    </lineage>
</organism>
<dbReference type="Proteomes" id="UP000887565">
    <property type="component" value="Unplaced"/>
</dbReference>